<sequence>MILTFIIGLISLISLITLHELGHFILAKKFGVKVEEFGIGYPPRIIAKKLEKLFILLIFCPSVLL</sequence>
<protein>
    <recommendedName>
        <fullName evidence="5">Peptidase M50 domain-containing protein</fullName>
    </recommendedName>
</protein>
<feature type="domain" description="Peptidase M50" evidence="5">
    <location>
        <begin position="8"/>
        <end position="51"/>
    </location>
</feature>
<name>X1P4Y4_9ZZZZ</name>
<evidence type="ECO:0000256" key="3">
    <source>
        <dbReference type="ARBA" id="ARBA00022989"/>
    </source>
</evidence>
<evidence type="ECO:0000256" key="2">
    <source>
        <dbReference type="ARBA" id="ARBA00022692"/>
    </source>
</evidence>
<evidence type="ECO:0000256" key="1">
    <source>
        <dbReference type="ARBA" id="ARBA00004141"/>
    </source>
</evidence>
<feature type="non-terminal residue" evidence="6">
    <location>
        <position position="65"/>
    </location>
</feature>
<evidence type="ECO:0000313" key="6">
    <source>
        <dbReference type="EMBL" id="GAI25954.1"/>
    </source>
</evidence>
<dbReference type="GO" id="GO:0006508">
    <property type="term" value="P:proteolysis"/>
    <property type="evidence" value="ECO:0007669"/>
    <property type="project" value="InterPro"/>
</dbReference>
<comment type="subcellular location">
    <subcellularLocation>
        <location evidence="1">Membrane</location>
        <topology evidence="1">Multi-pass membrane protein</topology>
    </subcellularLocation>
</comment>
<dbReference type="Pfam" id="PF02163">
    <property type="entry name" value="Peptidase_M50"/>
    <property type="match status" value="1"/>
</dbReference>
<keyword evidence="3" id="KW-1133">Transmembrane helix</keyword>
<reference evidence="6" key="1">
    <citation type="journal article" date="2014" name="Front. Microbiol.">
        <title>High frequency of phylogenetically diverse reductive dehalogenase-homologous genes in deep subseafloor sedimentary metagenomes.</title>
        <authorList>
            <person name="Kawai M."/>
            <person name="Futagami T."/>
            <person name="Toyoda A."/>
            <person name="Takaki Y."/>
            <person name="Nishi S."/>
            <person name="Hori S."/>
            <person name="Arai W."/>
            <person name="Tsubouchi T."/>
            <person name="Morono Y."/>
            <person name="Uchiyama I."/>
            <person name="Ito T."/>
            <person name="Fujiyama A."/>
            <person name="Inagaki F."/>
            <person name="Takami H."/>
        </authorList>
    </citation>
    <scope>NUCLEOTIDE SEQUENCE</scope>
    <source>
        <strain evidence="6">Expedition CK06-06</strain>
    </source>
</reference>
<proteinExistence type="predicted"/>
<evidence type="ECO:0000259" key="5">
    <source>
        <dbReference type="Pfam" id="PF02163"/>
    </source>
</evidence>
<gene>
    <name evidence="6" type="ORF">S06H3_33933</name>
</gene>
<dbReference type="EMBL" id="BARV01020317">
    <property type="protein sequence ID" value="GAI25954.1"/>
    <property type="molecule type" value="Genomic_DNA"/>
</dbReference>
<evidence type="ECO:0000256" key="4">
    <source>
        <dbReference type="ARBA" id="ARBA00023136"/>
    </source>
</evidence>
<organism evidence="6">
    <name type="scientific">marine sediment metagenome</name>
    <dbReference type="NCBI Taxonomy" id="412755"/>
    <lineage>
        <taxon>unclassified sequences</taxon>
        <taxon>metagenomes</taxon>
        <taxon>ecological metagenomes</taxon>
    </lineage>
</organism>
<keyword evidence="2" id="KW-0812">Transmembrane</keyword>
<accession>X1P4Y4</accession>
<comment type="caution">
    <text evidence="6">The sequence shown here is derived from an EMBL/GenBank/DDBJ whole genome shotgun (WGS) entry which is preliminary data.</text>
</comment>
<dbReference type="GO" id="GO:0016020">
    <property type="term" value="C:membrane"/>
    <property type="evidence" value="ECO:0007669"/>
    <property type="project" value="UniProtKB-SubCell"/>
</dbReference>
<dbReference type="InterPro" id="IPR008915">
    <property type="entry name" value="Peptidase_M50"/>
</dbReference>
<keyword evidence="4" id="KW-0472">Membrane</keyword>
<dbReference type="AlphaFoldDB" id="X1P4Y4"/>